<accession>A0ABS2DP54</accession>
<dbReference type="PANTHER" id="PTHR30055">
    <property type="entry name" value="HTH-TYPE TRANSCRIPTIONAL REGULATOR RUTR"/>
    <property type="match status" value="1"/>
</dbReference>
<feature type="domain" description="HTH tetR-type" evidence="5">
    <location>
        <begin position="11"/>
        <end position="71"/>
    </location>
</feature>
<name>A0ABS2DP54_9BURK</name>
<dbReference type="Proteomes" id="UP000715095">
    <property type="component" value="Unassembled WGS sequence"/>
</dbReference>
<comment type="caution">
    <text evidence="6">The sequence shown here is derived from an EMBL/GenBank/DDBJ whole genome shotgun (WGS) entry which is preliminary data.</text>
</comment>
<sequence>MPAEATLDMVQQRRAEIVDAAERCVKAQGLHQLKLRDVARESGKSLGNLYNYFQNKEAIVEALVERQTQAFLEMLRENESDKELDRDKRTRLCIERVVDAYLDPESVRISIFIASEALVNPRVREIKLKADQRLRNYLLEHIAGDMRENGAEPDLKLLTAQIAISRAFLEALRGTILFMPDLDREVLRKVVVDRLILMVQCDVASWRGIELESVIRETIGRG</sequence>
<keyword evidence="1" id="KW-0805">Transcription regulation</keyword>
<dbReference type="InterPro" id="IPR050109">
    <property type="entry name" value="HTH-type_TetR-like_transc_reg"/>
</dbReference>
<keyword evidence="7" id="KW-1185">Reference proteome</keyword>
<evidence type="ECO:0000256" key="1">
    <source>
        <dbReference type="ARBA" id="ARBA00023015"/>
    </source>
</evidence>
<organism evidence="6 7">
    <name type="scientific">Sutterella massiliensis</name>
    <dbReference type="NCBI Taxonomy" id="1816689"/>
    <lineage>
        <taxon>Bacteria</taxon>
        <taxon>Pseudomonadati</taxon>
        <taxon>Pseudomonadota</taxon>
        <taxon>Betaproteobacteria</taxon>
        <taxon>Burkholderiales</taxon>
        <taxon>Sutterellaceae</taxon>
        <taxon>Sutterella</taxon>
    </lineage>
</organism>
<evidence type="ECO:0000313" key="6">
    <source>
        <dbReference type="EMBL" id="MBM6703132.1"/>
    </source>
</evidence>
<dbReference type="EMBL" id="JACJJC010000001">
    <property type="protein sequence ID" value="MBM6703132.1"/>
    <property type="molecule type" value="Genomic_DNA"/>
</dbReference>
<dbReference type="InterPro" id="IPR009057">
    <property type="entry name" value="Homeodomain-like_sf"/>
</dbReference>
<keyword evidence="2 4" id="KW-0238">DNA-binding</keyword>
<dbReference type="PROSITE" id="PS50977">
    <property type="entry name" value="HTH_TETR_2"/>
    <property type="match status" value="1"/>
</dbReference>
<dbReference type="Gene3D" id="1.10.357.10">
    <property type="entry name" value="Tetracycline Repressor, domain 2"/>
    <property type="match status" value="1"/>
</dbReference>
<reference evidence="6 7" key="1">
    <citation type="journal article" date="2021" name="Sci. Rep.">
        <title>The distribution of antibiotic resistance genes in chicken gut microbiota commensals.</title>
        <authorList>
            <person name="Juricova H."/>
            <person name="Matiasovicova J."/>
            <person name="Kubasova T."/>
            <person name="Cejkova D."/>
            <person name="Rychlik I."/>
        </authorList>
    </citation>
    <scope>NUCLEOTIDE SEQUENCE [LARGE SCALE GENOMIC DNA]</scope>
    <source>
        <strain evidence="6 7">An829</strain>
    </source>
</reference>
<evidence type="ECO:0000259" key="5">
    <source>
        <dbReference type="PROSITE" id="PS50977"/>
    </source>
</evidence>
<evidence type="ECO:0000313" key="7">
    <source>
        <dbReference type="Proteomes" id="UP000715095"/>
    </source>
</evidence>
<dbReference type="InterPro" id="IPR001647">
    <property type="entry name" value="HTH_TetR"/>
</dbReference>
<dbReference type="SUPFAM" id="SSF46689">
    <property type="entry name" value="Homeodomain-like"/>
    <property type="match status" value="1"/>
</dbReference>
<protein>
    <submittedName>
        <fullName evidence="6">TetR/AcrR family transcriptional regulator</fullName>
    </submittedName>
</protein>
<proteinExistence type="predicted"/>
<dbReference type="Pfam" id="PF00440">
    <property type="entry name" value="TetR_N"/>
    <property type="match status" value="1"/>
</dbReference>
<gene>
    <name evidence="6" type="ORF">H6A60_01200</name>
</gene>
<evidence type="ECO:0000256" key="3">
    <source>
        <dbReference type="ARBA" id="ARBA00023163"/>
    </source>
</evidence>
<evidence type="ECO:0000256" key="2">
    <source>
        <dbReference type="ARBA" id="ARBA00023125"/>
    </source>
</evidence>
<dbReference type="RefSeq" id="WP_205101512.1">
    <property type="nucleotide sequence ID" value="NZ_JACJJC010000001.1"/>
</dbReference>
<keyword evidence="3" id="KW-0804">Transcription</keyword>
<feature type="DNA-binding region" description="H-T-H motif" evidence="4">
    <location>
        <begin position="34"/>
        <end position="53"/>
    </location>
</feature>
<dbReference type="PANTHER" id="PTHR30055:SF234">
    <property type="entry name" value="HTH-TYPE TRANSCRIPTIONAL REGULATOR BETI"/>
    <property type="match status" value="1"/>
</dbReference>
<dbReference type="PRINTS" id="PR00455">
    <property type="entry name" value="HTHTETR"/>
</dbReference>
<evidence type="ECO:0000256" key="4">
    <source>
        <dbReference type="PROSITE-ProRule" id="PRU00335"/>
    </source>
</evidence>